<accession>A0ACA9S9D0</accession>
<reference evidence="1" key="1">
    <citation type="submission" date="2021-06" db="EMBL/GenBank/DDBJ databases">
        <authorList>
            <person name="Kallberg Y."/>
            <person name="Tangrot J."/>
            <person name="Rosling A."/>
        </authorList>
    </citation>
    <scope>NUCLEOTIDE SEQUENCE</scope>
    <source>
        <strain evidence="1">MA461A</strain>
    </source>
</reference>
<evidence type="ECO:0000313" key="2">
    <source>
        <dbReference type="Proteomes" id="UP000789920"/>
    </source>
</evidence>
<dbReference type="Proteomes" id="UP000789920">
    <property type="component" value="Unassembled WGS sequence"/>
</dbReference>
<keyword evidence="2" id="KW-1185">Reference proteome</keyword>
<gene>
    <name evidence="1" type="ORF">RPERSI_LOCUS27901</name>
</gene>
<sequence length="148" mass="16524">MNLLVSSFVGVVGVSILLVQSLIVILRRSSAFPWSFTFHLSSAFLRRSLVILWHFFGGFLCLSSAFLRWAFTGVLLSFLQWEYHLLVLRRFLELSVCIAIGENNILFVLLTVAKSVILDLIESVLIIVSGCIAIDSVCIAIGENDILF</sequence>
<name>A0ACA9S9D0_9GLOM</name>
<organism evidence="1 2">
    <name type="scientific">Racocetra persica</name>
    <dbReference type="NCBI Taxonomy" id="160502"/>
    <lineage>
        <taxon>Eukaryota</taxon>
        <taxon>Fungi</taxon>
        <taxon>Fungi incertae sedis</taxon>
        <taxon>Mucoromycota</taxon>
        <taxon>Glomeromycotina</taxon>
        <taxon>Glomeromycetes</taxon>
        <taxon>Diversisporales</taxon>
        <taxon>Gigasporaceae</taxon>
        <taxon>Racocetra</taxon>
    </lineage>
</organism>
<comment type="caution">
    <text evidence="1">The sequence shown here is derived from an EMBL/GenBank/DDBJ whole genome shotgun (WGS) entry which is preliminary data.</text>
</comment>
<dbReference type="EMBL" id="CAJVQC010099807">
    <property type="protein sequence ID" value="CAG8830740.1"/>
    <property type="molecule type" value="Genomic_DNA"/>
</dbReference>
<protein>
    <submittedName>
        <fullName evidence="1">36059_t:CDS:1</fullName>
    </submittedName>
</protein>
<proteinExistence type="predicted"/>
<feature type="non-terminal residue" evidence="1">
    <location>
        <position position="148"/>
    </location>
</feature>
<evidence type="ECO:0000313" key="1">
    <source>
        <dbReference type="EMBL" id="CAG8830740.1"/>
    </source>
</evidence>